<name>A0A7K0GBG9_9ACTN</name>
<dbReference type="Pfam" id="PF08352">
    <property type="entry name" value="oligo_HPY"/>
    <property type="match status" value="1"/>
</dbReference>
<proteinExistence type="inferred from homology"/>
<organism evidence="6 7">
    <name type="scientific">Enorma shizhengliae</name>
    <dbReference type="NCBI Taxonomy" id="2606615"/>
    <lineage>
        <taxon>Bacteria</taxon>
        <taxon>Bacillati</taxon>
        <taxon>Actinomycetota</taxon>
        <taxon>Coriobacteriia</taxon>
        <taxon>Coriobacteriales</taxon>
        <taxon>Coriobacteriaceae</taxon>
        <taxon>Enorma</taxon>
    </lineage>
</organism>
<dbReference type="InterPro" id="IPR003593">
    <property type="entry name" value="AAA+_ATPase"/>
</dbReference>
<dbReference type="GO" id="GO:0016887">
    <property type="term" value="F:ATP hydrolysis activity"/>
    <property type="evidence" value="ECO:0007669"/>
    <property type="project" value="InterPro"/>
</dbReference>
<comment type="similarity">
    <text evidence="1">Belongs to the ABC transporter superfamily.</text>
</comment>
<dbReference type="CDD" id="cd03257">
    <property type="entry name" value="ABC_NikE_OppD_transporters"/>
    <property type="match status" value="1"/>
</dbReference>
<keyword evidence="7" id="KW-1185">Reference proteome</keyword>
<dbReference type="Proteomes" id="UP000470010">
    <property type="component" value="Unassembled WGS sequence"/>
</dbReference>
<keyword evidence="2" id="KW-0813">Transport</keyword>
<keyword evidence="3" id="KW-0547">Nucleotide-binding</keyword>
<dbReference type="InterPro" id="IPR050319">
    <property type="entry name" value="ABC_transp_ATP-bind"/>
</dbReference>
<evidence type="ECO:0000259" key="5">
    <source>
        <dbReference type="PROSITE" id="PS50893"/>
    </source>
</evidence>
<comment type="caution">
    <text evidence="6">The sequence shown here is derived from an EMBL/GenBank/DDBJ whole genome shotgun (WGS) entry which is preliminary data.</text>
</comment>
<gene>
    <name evidence="6" type="ORF">GJE22_09635</name>
</gene>
<sequence length="339" mass="38110">MTQATAAEQAQEHQPILSIRHLSKDFKLRGEGLFHKSKTLHALSDVSLDVYEGETLGIIGESGCGKSTLGRCVVQLHQATSGEIRYKGQDINGLKGPELKAMRKNIQMVFQDSYSSLDPRFTAARAIEEPLRIYNLVPDKAEREKIVFDLMKEVGLDIQHMERFPHEFSGGQRQRINVARALVLDPKIIVCDEPVSALDVSIQAQVLNLFRRLQRDRGLTYLFISHDLSVIKRISDRIAIMYLGRVVELCPAHRVYENPMHPYTQALLSAVPPESPFQKTEELKLKGEIASPVGDQVGCPLAGRCPFCEERCRKERPALTEVEPGHQVACFRYHDAVTA</sequence>
<dbReference type="PANTHER" id="PTHR43776:SF7">
    <property type="entry name" value="D,D-DIPEPTIDE TRANSPORT ATP-BINDING PROTEIN DDPF-RELATED"/>
    <property type="match status" value="1"/>
</dbReference>
<dbReference type="GO" id="GO:0015833">
    <property type="term" value="P:peptide transport"/>
    <property type="evidence" value="ECO:0007669"/>
    <property type="project" value="InterPro"/>
</dbReference>
<dbReference type="GO" id="GO:0055085">
    <property type="term" value="P:transmembrane transport"/>
    <property type="evidence" value="ECO:0007669"/>
    <property type="project" value="UniProtKB-ARBA"/>
</dbReference>
<evidence type="ECO:0000256" key="1">
    <source>
        <dbReference type="ARBA" id="ARBA00005417"/>
    </source>
</evidence>
<dbReference type="EMBL" id="VTFZ01000016">
    <property type="protein sequence ID" value="MRX80840.1"/>
    <property type="molecule type" value="Genomic_DNA"/>
</dbReference>
<accession>A0A7K0GBG9</accession>
<dbReference type="Pfam" id="PF00005">
    <property type="entry name" value="ABC_tran"/>
    <property type="match status" value="1"/>
</dbReference>
<evidence type="ECO:0000313" key="6">
    <source>
        <dbReference type="EMBL" id="MRX80840.1"/>
    </source>
</evidence>
<dbReference type="Gene3D" id="3.40.50.300">
    <property type="entry name" value="P-loop containing nucleotide triphosphate hydrolases"/>
    <property type="match status" value="1"/>
</dbReference>
<dbReference type="SUPFAM" id="SSF52540">
    <property type="entry name" value="P-loop containing nucleoside triphosphate hydrolases"/>
    <property type="match status" value="1"/>
</dbReference>
<dbReference type="FunFam" id="3.40.50.300:FF:000016">
    <property type="entry name" value="Oligopeptide ABC transporter ATP-binding component"/>
    <property type="match status" value="1"/>
</dbReference>
<dbReference type="PANTHER" id="PTHR43776">
    <property type="entry name" value="TRANSPORT ATP-BINDING PROTEIN"/>
    <property type="match status" value="1"/>
</dbReference>
<dbReference type="AlphaFoldDB" id="A0A7K0GBG9"/>
<dbReference type="SMART" id="SM00382">
    <property type="entry name" value="AAA"/>
    <property type="match status" value="1"/>
</dbReference>
<dbReference type="GO" id="GO:0005524">
    <property type="term" value="F:ATP binding"/>
    <property type="evidence" value="ECO:0007669"/>
    <property type="project" value="UniProtKB-KW"/>
</dbReference>
<dbReference type="NCBIfam" id="TIGR01727">
    <property type="entry name" value="oligo_HPY"/>
    <property type="match status" value="1"/>
</dbReference>
<dbReference type="PROSITE" id="PS50893">
    <property type="entry name" value="ABC_TRANSPORTER_2"/>
    <property type="match status" value="1"/>
</dbReference>
<dbReference type="InterPro" id="IPR027417">
    <property type="entry name" value="P-loop_NTPase"/>
</dbReference>
<dbReference type="InterPro" id="IPR013563">
    <property type="entry name" value="Oligopep_ABC_C"/>
</dbReference>
<dbReference type="InterPro" id="IPR017871">
    <property type="entry name" value="ABC_transporter-like_CS"/>
</dbReference>
<evidence type="ECO:0000256" key="2">
    <source>
        <dbReference type="ARBA" id="ARBA00022448"/>
    </source>
</evidence>
<feature type="domain" description="ABC transporter" evidence="5">
    <location>
        <begin position="28"/>
        <end position="268"/>
    </location>
</feature>
<evidence type="ECO:0000313" key="7">
    <source>
        <dbReference type="Proteomes" id="UP000470010"/>
    </source>
</evidence>
<protein>
    <submittedName>
        <fullName evidence="6">ATP-binding cassette domain-containing protein</fullName>
    </submittedName>
</protein>
<dbReference type="PROSITE" id="PS00211">
    <property type="entry name" value="ABC_TRANSPORTER_1"/>
    <property type="match status" value="1"/>
</dbReference>
<dbReference type="InterPro" id="IPR003439">
    <property type="entry name" value="ABC_transporter-like_ATP-bd"/>
</dbReference>
<reference evidence="7" key="1">
    <citation type="submission" date="2019-08" db="EMBL/GenBank/DDBJ databases">
        <title>Arthrobacter sp. nov., isolated from plateau pika and Tibetan wild ass.</title>
        <authorList>
            <person name="Ge Y."/>
        </authorList>
    </citation>
    <scope>NUCLEOTIDE SEQUENCE [LARGE SCALE GENOMIC DNA]</scope>
    <source>
        <strain evidence="7">HF-1365</strain>
    </source>
</reference>
<evidence type="ECO:0000256" key="4">
    <source>
        <dbReference type="ARBA" id="ARBA00022840"/>
    </source>
</evidence>
<keyword evidence="4 6" id="KW-0067">ATP-binding</keyword>
<evidence type="ECO:0000256" key="3">
    <source>
        <dbReference type="ARBA" id="ARBA00022741"/>
    </source>
</evidence>